<accession>A0ABT4RJM1</accession>
<protein>
    <submittedName>
        <fullName evidence="1">Uncharacterized protein</fullName>
    </submittedName>
</protein>
<keyword evidence="2" id="KW-1185">Reference proteome</keyword>
<evidence type="ECO:0000313" key="2">
    <source>
        <dbReference type="Proteomes" id="UP001147700"/>
    </source>
</evidence>
<gene>
    <name evidence="1" type="ORF">OJ962_14775</name>
</gene>
<reference evidence="1" key="1">
    <citation type="submission" date="2022-10" db="EMBL/GenBank/DDBJ databases">
        <title>The WGS of Solirubrobacter sp. CPCC 204708.</title>
        <authorList>
            <person name="Jiang Z."/>
        </authorList>
    </citation>
    <scope>NUCLEOTIDE SEQUENCE</scope>
    <source>
        <strain evidence="1">CPCC 204708</strain>
    </source>
</reference>
<dbReference type="EMBL" id="JAPCID010000018">
    <property type="protein sequence ID" value="MDA0138764.1"/>
    <property type="molecule type" value="Genomic_DNA"/>
</dbReference>
<proteinExistence type="predicted"/>
<evidence type="ECO:0000313" key="1">
    <source>
        <dbReference type="EMBL" id="MDA0138764.1"/>
    </source>
</evidence>
<comment type="caution">
    <text evidence="1">The sequence shown here is derived from an EMBL/GenBank/DDBJ whole genome shotgun (WGS) entry which is preliminary data.</text>
</comment>
<dbReference type="RefSeq" id="WP_202957376.1">
    <property type="nucleotide sequence ID" value="NZ_JAPCID010000018.1"/>
</dbReference>
<dbReference type="Proteomes" id="UP001147700">
    <property type="component" value="Unassembled WGS sequence"/>
</dbReference>
<name>A0ABT4RJM1_9ACTN</name>
<organism evidence="1 2">
    <name type="scientific">Solirubrobacter deserti</name>
    <dbReference type="NCBI Taxonomy" id="2282478"/>
    <lineage>
        <taxon>Bacteria</taxon>
        <taxon>Bacillati</taxon>
        <taxon>Actinomycetota</taxon>
        <taxon>Thermoleophilia</taxon>
        <taxon>Solirubrobacterales</taxon>
        <taxon>Solirubrobacteraceae</taxon>
        <taxon>Solirubrobacter</taxon>
    </lineage>
</organism>
<sequence>MSRLTQHHDFGPFLRDPWAIAVIDRTVQELADAHGWTWEAVEEEGLGLMFYVALAWEGVPRFLLSASDVYPGDGVGVEVASSENHASARADLLTELGADADLFLAISEGGVWFARWDAPHTSGERPPTARPRAG</sequence>